<gene>
    <name evidence="1" type="ORF">BpHYR1_003502</name>
</gene>
<evidence type="ECO:0000313" key="1">
    <source>
        <dbReference type="EMBL" id="RNA28218.1"/>
    </source>
</evidence>
<dbReference type="AlphaFoldDB" id="A0A3M7RXY1"/>
<reference evidence="1 2" key="1">
    <citation type="journal article" date="2018" name="Sci. Rep.">
        <title>Genomic signatures of local adaptation to the degree of environmental predictability in rotifers.</title>
        <authorList>
            <person name="Franch-Gras L."/>
            <person name="Hahn C."/>
            <person name="Garcia-Roger E.M."/>
            <person name="Carmona M.J."/>
            <person name="Serra M."/>
            <person name="Gomez A."/>
        </authorList>
    </citation>
    <scope>NUCLEOTIDE SEQUENCE [LARGE SCALE GENOMIC DNA]</scope>
    <source>
        <strain evidence="1">HYR1</strain>
    </source>
</reference>
<accession>A0A3M7RXY1</accession>
<dbReference type="Proteomes" id="UP000276133">
    <property type="component" value="Unassembled WGS sequence"/>
</dbReference>
<proteinExistence type="predicted"/>
<dbReference type="EMBL" id="REGN01002417">
    <property type="protein sequence ID" value="RNA28218.1"/>
    <property type="molecule type" value="Genomic_DNA"/>
</dbReference>
<evidence type="ECO:0000313" key="2">
    <source>
        <dbReference type="Proteomes" id="UP000276133"/>
    </source>
</evidence>
<comment type="caution">
    <text evidence="1">The sequence shown here is derived from an EMBL/GenBank/DDBJ whole genome shotgun (WGS) entry which is preliminary data.</text>
</comment>
<organism evidence="1 2">
    <name type="scientific">Brachionus plicatilis</name>
    <name type="common">Marine rotifer</name>
    <name type="synonym">Brachionus muelleri</name>
    <dbReference type="NCBI Taxonomy" id="10195"/>
    <lineage>
        <taxon>Eukaryota</taxon>
        <taxon>Metazoa</taxon>
        <taxon>Spiralia</taxon>
        <taxon>Gnathifera</taxon>
        <taxon>Rotifera</taxon>
        <taxon>Eurotatoria</taxon>
        <taxon>Monogononta</taxon>
        <taxon>Pseudotrocha</taxon>
        <taxon>Ploima</taxon>
        <taxon>Brachionidae</taxon>
        <taxon>Brachionus</taxon>
    </lineage>
</organism>
<name>A0A3M7RXY1_BRAPC</name>
<protein>
    <submittedName>
        <fullName evidence="1">Uncharacterized protein</fullName>
    </submittedName>
</protein>
<sequence length="162" mass="19217">MIVSSKRCSLKPLLKKSAISSSSQCKWLFESWEFSTKCMIAKFDCRLNGQKIHHYFVFFGISAAKVVDVRAFFSPSQIKLKIDVNFDAYCLVLSFFECGSSWNEFQIYYFFHFEFSEFSFKRSYQFNPQSIVLQVRPIDQIFLYNELNKKNRIFVYSCLLIK</sequence>
<keyword evidence="2" id="KW-1185">Reference proteome</keyword>